<name>A0A940XH15_9FLAO</name>
<organism evidence="1 2">
    <name type="scientific">Flavobacterium geliluteum</name>
    <dbReference type="NCBI Taxonomy" id="2816120"/>
    <lineage>
        <taxon>Bacteria</taxon>
        <taxon>Pseudomonadati</taxon>
        <taxon>Bacteroidota</taxon>
        <taxon>Flavobacteriia</taxon>
        <taxon>Flavobacteriales</taxon>
        <taxon>Flavobacteriaceae</taxon>
        <taxon>Flavobacterium</taxon>
    </lineage>
</organism>
<dbReference type="EMBL" id="JAGFBV010000031">
    <property type="protein sequence ID" value="MBP4139619.1"/>
    <property type="molecule type" value="Genomic_DNA"/>
</dbReference>
<reference evidence="1 2" key="1">
    <citation type="submission" date="2021-03" db="EMBL/GenBank/DDBJ databases">
        <title>Flavobacterium Flabelliformis Sp. Nov. And Flavobacterium Geliluteum Sp. Nov., Two Novel Multidrug Resistant Psychrophilic Species Isolated From Antarctica.</title>
        <authorList>
            <person name="Kralova S."/>
            <person name="Busse H.J."/>
            <person name="Bezdicek M."/>
            <person name="Nykrynova M."/>
            <person name="Kroupova E."/>
            <person name="Krsek D."/>
            <person name="Sedlacek I."/>
        </authorList>
    </citation>
    <scope>NUCLEOTIDE SEQUENCE [LARGE SCALE GENOMIC DNA]</scope>
    <source>
        <strain evidence="1 2">P7388</strain>
    </source>
</reference>
<keyword evidence="2" id="KW-1185">Reference proteome</keyword>
<evidence type="ECO:0000313" key="2">
    <source>
        <dbReference type="Proteomes" id="UP000675047"/>
    </source>
</evidence>
<gene>
    <name evidence="1" type="ORF">J3495_16205</name>
</gene>
<dbReference type="Proteomes" id="UP000675047">
    <property type="component" value="Unassembled WGS sequence"/>
</dbReference>
<comment type="caution">
    <text evidence="1">The sequence shown here is derived from an EMBL/GenBank/DDBJ whole genome shotgun (WGS) entry which is preliminary data.</text>
</comment>
<evidence type="ECO:0000313" key="1">
    <source>
        <dbReference type="EMBL" id="MBP4139619.1"/>
    </source>
</evidence>
<proteinExistence type="predicted"/>
<accession>A0A940XH15</accession>
<sequence>MDKSAKLKQALIEALGITPNLAITAEVVSIENTTCTVKLVSELVLSDVRLCATINESDDLFVITPKIGSEVIVMSQTGKLSGLFVLKVDAVESISYKKDGLEFLINGTTGKVTLKNQSANLGDLISKLITEISNSIVLTPAGPGSIAPTTKAKLVLLDTKFKSLLNTD</sequence>
<dbReference type="AlphaFoldDB" id="A0A940XH15"/>
<protein>
    <submittedName>
        <fullName evidence="1">Uncharacterized protein</fullName>
    </submittedName>
</protein>
<dbReference type="RefSeq" id="WP_210667583.1">
    <property type="nucleotide sequence ID" value="NZ_JAGFBV010000031.1"/>
</dbReference>